<dbReference type="AlphaFoldDB" id="A0A9P0A4K5"/>
<organism evidence="3 4">
    <name type="scientific">Bemisia tabaci</name>
    <name type="common">Sweetpotato whitefly</name>
    <name type="synonym">Aleurodes tabaci</name>
    <dbReference type="NCBI Taxonomy" id="7038"/>
    <lineage>
        <taxon>Eukaryota</taxon>
        <taxon>Metazoa</taxon>
        <taxon>Ecdysozoa</taxon>
        <taxon>Arthropoda</taxon>
        <taxon>Hexapoda</taxon>
        <taxon>Insecta</taxon>
        <taxon>Pterygota</taxon>
        <taxon>Neoptera</taxon>
        <taxon>Paraneoptera</taxon>
        <taxon>Hemiptera</taxon>
        <taxon>Sternorrhyncha</taxon>
        <taxon>Aleyrodoidea</taxon>
        <taxon>Aleyrodidae</taxon>
        <taxon>Aleyrodinae</taxon>
        <taxon>Bemisia</taxon>
    </lineage>
</organism>
<feature type="compositionally biased region" description="Polar residues" evidence="2">
    <location>
        <begin position="160"/>
        <end position="171"/>
    </location>
</feature>
<dbReference type="EMBL" id="OU963863">
    <property type="protein sequence ID" value="CAH0384401.1"/>
    <property type="molecule type" value="Genomic_DNA"/>
</dbReference>
<evidence type="ECO:0000313" key="3">
    <source>
        <dbReference type="EMBL" id="CAH0384401.1"/>
    </source>
</evidence>
<keyword evidence="1" id="KW-0175">Coiled coil</keyword>
<evidence type="ECO:0000313" key="4">
    <source>
        <dbReference type="Proteomes" id="UP001152759"/>
    </source>
</evidence>
<feature type="region of interest" description="Disordered" evidence="2">
    <location>
        <begin position="142"/>
        <end position="171"/>
    </location>
</feature>
<feature type="coiled-coil region" evidence="1">
    <location>
        <begin position="410"/>
        <end position="451"/>
    </location>
</feature>
<protein>
    <submittedName>
        <fullName evidence="3">Uncharacterized protein</fullName>
    </submittedName>
</protein>
<keyword evidence="4" id="KW-1185">Reference proteome</keyword>
<name>A0A9P0A4K5_BEMTA</name>
<sequence length="489" mass="56024">MSSLILCRIQTPCRPGNVLADIFESWLAFSRLSSVTELHFSNFDHQPCCNYCHSQLQNHSNASSASSNCFETDGATNFYVDRQIDPEPCREHYLYPKQIQRIKLSPAQRIKLRSIQEGHQNFFLDDVESFGDCNSENFGNTPPFSVGREDPTVHHPNNLRGGTSDQIPVSSSTEVAERNCFINTGLNKKKTCKTNAVQKDSWEPFLSEDPRTKTCISCGKILREESDSKRPEAKGHQSDPFKIVQKESTLFVPEVINIRTEHPENMQDQNKSCEFKDDFQLLISNIDPEITLREFVLLFAPVLPDRGRLMKRATEDQLLKLLKNLDTLFTNKLEQTTQIMKSKHHSEVQDYEAHEKKISHQKSLLESKIQSILPSFDWEEYSKNEEHLTKALETIKVKFQVAGAGFQEARKRQHAQLQALKMEVGKMEKENFNLRTELESLKQSCEAQQSKISALPAILEIFKINLQFANKFHEKLISSAKLVADFAEK</sequence>
<reference evidence="3" key="1">
    <citation type="submission" date="2021-12" db="EMBL/GenBank/DDBJ databases">
        <authorList>
            <person name="King R."/>
        </authorList>
    </citation>
    <scope>NUCLEOTIDE SEQUENCE</scope>
</reference>
<dbReference type="Proteomes" id="UP001152759">
    <property type="component" value="Chromosome 2"/>
</dbReference>
<gene>
    <name evidence="3" type="ORF">BEMITA_LOCUS3730</name>
</gene>
<accession>A0A9P0A4K5</accession>
<evidence type="ECO:0000256" key="1">
    <source>
        <dbReference type="SAM" id="Coils"/>
    </source>
</evidence>
<evidence type="ECO:0000256" key="2">
    <source>
        <dbReference type="SAM" id="MobiDB-lite"/>
    </source>
</evidence>
<proteinExistence type="predicted"/>